<dbReference type="RefSeq" id="WP_146414682.1">
    <property type="nucleotide sequence ID" value="NZ_SJPZ01000002.1"/>
</dbReference>
<comment type="caution">
    <text evidence="3">The sequence shown here is derived from an EMBL/GenBank/DDBJ whole genome shotgun (WGS) entry which is preliminary data.</text>
</comment>
<gene>
    <name evidence="3" type="primary">yhdN_3</name>
    <name evidence="3" type="ORF">V7x_35950</name>
</gene>
<dbReference type="InterPro" id="IPR006311">
    <property type="entry name" value="TAT_signal"/>
</dbReference>
<feature type="compositionally biased region" description="Polar residues" evidence="1">
    <location>
        <begin position="68"/>
        <end position="80"/>
    </location>
</feature>
<dbReference type="Gene3D" id="3.20.20.100">
    <property type="entry name" value="NADP-dependent oxidoreductase domain"/>
    <property type="match status" value="1"/>
</dbReference>
<dbReference type="Pfam" id="PF00248">
    <property type="entry name" value="Aldo_ket_red"/>
    <property type="match status" value="1"/>
</dbReference>
<dbReference type="GO" id="GO:0016491">
    <property type="term" value="F:oxidoreductase activity"/>
    <property type="evidence" value="ECO:0007669"/>
    <property type="project" value="UniProtKB-KW"/>
</dbReference>
<feature type="domain" description="NADP-dependent oxidoreductase" evidence="2">
    <location>
        <begin position="82"/>
        <end position="293"/>
    </location>
</feature>
<keyword evidence="3" id="KW-0560">Oxidoreductase</keyword>
<protein>
    <submittedName>
        <fullName evidence="3">General stress protein 69</fullName>
        <ecNumber evidence="3">1.1.1.-</ecNumber>
    </submittedName>
</protein>
<evidence type="ECO:0000259" key="2">
    <source>
        <dbReference type="Pfam" id="PF00248"/>
    </source>
</evidence>
<evidence type="ECO:0000313" key="4">
    <source>
        <dbReference type="Proteomes" id="UP000316476"/>
    </source>
</evidence>
<accession>A0A5C6FI28</accession>
<dbReference type="PANTHER" id="PTHR43312">
    <property type="entry name" value="D-THREO-ALDOSE 1-DEHYDROGENASE"/>
    <property type="match status" value="1"/>
</dbReference>
<name>A0A5C6FI28_9PLAN</name>
<organism evidence="3 4">
    <name type="scientific">Crateriforma conspicua</name>
    <dbReference type="NCBI Taxonomy" id="2527996"/>
    <lineage>
        <taxon>Bacteria</taxon>
        <taxon>Pseudomonadati</taxon>
        <taxon>Planctomycetota</taxon>
        <taxon>Planctomycetia</taxon>
        <taxon>Planctomycetales</taxon>
        <taxon>Planctomycetaceae</taxon>
        <taxon>Crateriforma</taxon>
    </lineage>
</organism>
<dbReference type="EC" id="1.1.1.-" evidence="3"/>
<feature type="compositionally biased region" description="Polar residues" evidence="1">
    <location>
        <begin position="13"/>
        <end position="22"/>
    </location>
</feature>
<feature type="region of interest" description="Disordered" evidence="1">
    <location>
        <begin position="1"/>
        <end position="27"/>
    </location>
</feature>
<evidence type="ECO:0000313" key="3">
    <source>
        <dbReference type="EMBL" id="TWU61905.1"/>
    </source>
</evidence>
<dbReference type="PANTHER" id="PTHR43312:SF1">
    <property type="entry name" value="NADP-DEPENDENT OXIDOREDUCTASE DOMAIN-CONTAINING PROTEIN"/>
    <property type="match status" value="1"/>
</dbReference>
<dbReference type="InterPro" id="IPR053135">
    <property type="entry name" value="AKR2_Oxidoreductase"/>
</dbReference>
<feature type="compositionally biased region" description="Basic and acidic residues" evidence="1">
    <location>
        <begin position="1"/>
        <end position="12"/>
    </location>
</feature>
<dbReference type="AlphaFoldDB" id="A0A5C6FI28"/>
<evidence type="ECO:0000256" key="1">
    <source>
        <dbReference type="SAM" id="MobiDB-lite"/>
    </source>
</evidence>
<proteinExistence type="predicted"/>
<dbReference type="SUPFAM" id="SSF51430">
    <property type="entry name" value="NAD(P)-linked oxidoreductase"/>
    <property type="match status" value="1"/>
</dbReference>
<dbReference type="CDD" id="cd19100">
    <property type="entry name" value="AKR_unchar"/>
    <property type="match status" value="1"/>
</dbReference>
<feature type="region of interest" description="Disordered" evidence="1">
    <location>
        <begin position="46"/>
        <end position="93"/>
    </location>
</feature>
<dbReference type="Proteomes" id="UP000316476">
    <property type="component" value="Unassembled WGS sequence"/>
</dbReference>
<reference evidence="3 4" key="1">
    <citation type="submission" date="2019-02" db="EMBL/GenBank/DDBJ databases">
        <title>Deep-cultivation of Planctomycetes and their phenomic and genomic characterization uncovers novel biology.</title>
        <authorList>
            <person name="Wiegand S."/>
            <person name="Jogler M."/>
            <person name="Boedeker C."/>
            <person name="Pinto D."/>
            <person name="Vollmers J."/>
            <person name="Rivas-Marin E."/>
            <person name="Kohn T."/>
            <person name="Peeters S.H."/>
            <person name="Heuer A."/>
            <person name="Rast P."/>
            <person name="Oberbeckmann S."/>
            <person name="Bunk B."/>
            <person name="Jeske O."/>
            <person name="Meyerdierks A."/>
            <person name="Storesund J.E."/>
            <person name="Kallscheuer N."/>
            <person name="Luecker S."/>
            <person name="Lage O.M."/>
            <person name="Pohl T."/>
            <person name="Merkel B.J."/>
            <person name="Hornburger P."/>
            <person name="Mueller R.-W."/>
            <person name="Bruemmer F."/>
            <person name="Labrenz M."/>
            <person name="Spormann A.M."/>
            <person name="Op Den Camp H."/>
            <person name="Overmann J."/>
            <person name="Amann R."/>
            <person name="Jetten M.S.M."/>
            <person name="Mascher T."/>
            <person name="Medema M.H."/>
            <person name="Devos D.P."/>
            <person name="Kaster A.-K."/>
            <person name="Ovreas L."/>
            <person name="Rohde M."/>
            <person name="Galperin M.Y."/>
            <person name="Jogler C."/>
        </authorList>
    </citation>
    <scope>NUCLEOTIDE SEQUENCE [LARGE SCALE GENOMIC DNA]</scope>
    <source>
        <strain evidence="3 4">V7</strain>
    </source>
</reference>
<dbReference type="InterPro" id="IPR036812">
    <property type="entry name" value="NAD(P)_OxRdtase_dom_sf"/>
</dbReference>
<dbReference type="InterPro" id="IPR023210">
    <property type="entry name" value="NADP_OxRdtase_dom"/>
</dbReference>
<feature type="compositionally biased region" description="Low complexity" evidence="1">
    <location>
        <begin position="46"/>
        <end position="55"/>
    </location>
</feature>
<dbReference type="OrthoDB" id="9773828at2"/>
<sequence>MSQRNHPAESESQRAPSNQSQRWNRRSLLTATAALSAGTMHAGAAIGAESESASAPIDNDVPPPPQIQLGNTGITMSRVGQGTGMHGGNRQSDHTRQGFEKLVALLNHAYDRGVTFFDLADLYGSHVYFREALRTIPRDKVTVLSKLWTRYDGPFEKIAPSHRKQAAKTTIERFCHEIATDHLDILLLHCMTTPDWSEQLQPYMEAFDEAKKSGKLRAVGVSCHNLEALKIASRSDWGDVILARINPHGAKMDGKVDDVVSVLTEARKNGKAIIGMKIYGEGTLADKADECIRFAQSNGLLDTMTVGAETPEQMDQTLRLIAKYPAAPLITP</sequence>
<dbReference type="EMBL" id="SJPZ01000002">
    <property type="protein sequence ID" value="TWU61905.1"/>
    <property type="molecule type" value="Genomic_DNA"/>
</dbReference>
<dbReference type="PROSITE" id="PS51318">
    <property type="entry name" value="TAT"/>
    <property type="match status" value="1"/>
</dbReference>